<keyword evidence="3" id="KW-1133">Transmembrane helix</keyword>
<dbReference type="FunCoup" id="E3NA46">
    <property type="interactions" value="184"/>
</dbReference>
<gene>
    <name evidence="4" type="ORF">CRE_29016</name>
</gene>
<dbReference type="AlphaFoldDB" id="E3NA46"/>
<feature type="binding site" evidence="2">
    <location>
        <begin position="521"/>
        <end position="522"/>
    </location>
    <ligand>
        <name>L-glutamate</name>
        <dbReference type="ChEBI" id="CHEBI:29985"/>
    </ligand>
</feature>
<organism evidence="5">
    <name type="scientific">Caenorhabditis remanei</name>
    <name type="common">Caenorhabditis vulgaris</name>
    <dbReference type="NCBI Taxonomy" id="31234"/>
    <lineage>
        <taxon>Eukaryota</taxon>
        <taxon>Metazoa</taxon>
        <taxon>Ecdysozoa</taxon>
        <taxon>Nematoda</taxon>
        <taxon>Chromadorea</taxon>
        <taxon>Rhabditida</taxon>
        <taxon>Rhabditina</taxon>
        <taxon>Rhabditomorpha</taxon>
        <taxon>Rhabditoidea</taxon>
        <taxon>Rhabditidae</taxon>
        <taxon>Peloderinae</taxon>
        <taxon>Caenorhabditis</taxon>
    </lineage>
</organism>
<dbReference type="Gene3D" id="1.10.246.130">
    <property type="match status" value="1"/>
</dbReference>
<feature type="active site" description="Nucleophile" evidence="1">
    <location>
        <position position="442"/>
    </location>
</feature>
<dbReference type="STRING" id="31234.E3NA46"/>
<dbReference type="FunFam" id="3.60.20.40:FF:000009">
    <property type="entry name" value="Predicted protein"/>
    <property type="match status" value="1"/>
</dbReference>
<dbReference type="GO" id="GO:0005886">
    <property type="term" value="C:plasma membrane"/>
    <property type="evidence" value="ECO:0007669"/>
    <property type="project" value="TreeGrafter"/>
</dbReference>
<keyword evidence="3" id="KW-0812">Transmembrane</keyword>
<dbReference type="InterPro" id="IPR000101">
    <property type="entry name" value="GGT_peptidase"/>
</dbReference>
<dbReference type="InParanoid" id="E3NA46"/>
<dbReference type="GO" id="GO:0006751">
    <property type="term" value="P:glutathione catabolic process"/>
    <property type="evidence" value="ECO:0007669"/>
    <property type="project" value="InterPro"/>
</dbReference>
<dbReference type="HOGENOM" id="CLU_014813_4_2_1"/>
<accession>E3NA46</accession>
<dbReference type="InterPro" id="IPR043137">
    <property type="entry name" value="GGT_ssub_C"/>
</dbReference>
<dbReference type="Proteomes" id="UP000008281">
    <property type="component" value="Unassembled WGS sequence"/>
</dbReference>
<dbReference type="EMBL" id="DS268571">
    <property type="protein sequence ID" value="EFO90950.1"/>
    <property type="molecule type" value="Genomic_DNA"/>
</dbReference>
<dbReference type="GO" id="GO:0036374">
    <property type="term" value="F:glutathione hydrolase activity"/>
    <property type="evidence" value="ECO:0007669"/>
    <property type="project" value="InterPro"/>
</dbReference>
<feature type="transmembrane region" description="Helical" evidence="3">
    <location>
        <begin position="24"/>
        <end position="48"/>
    </location>
</feature>
<feature type="binding site" evidence="2">
    <location>
        <position position="545"/>
    </location>
    <ligand>
        <name>L-glutamate</name>
        <dbReference type="ChEBI" id="CHEBI:29985"/>
    </ligand>
</feature>
<dbReference type="PANTHER" id="PTHR11686:SF73">
    <property type="entry name" value="GAMMA-GLUTAMYLTRANSFERASE"/>
    <property type="match status" value="1"/>
</dbReference>
<evidence type="ECO:0000256" key="1">
    <source>
        <dbReference type="PIRSR" id="PIRSR600101-1"/>
    </source>
</evidence>
<name>E3NA46_CAERE</name>
<dbReference type="InterPro" id="IPR029055">
    <property type="entry name" value="Ntn_hydrolases_N"/>
</dbReference>
<protein>
    <recommendedName>
        <fullName evidence="6">Gamma-glutamyltransferase</fullName>
    </recommendedName>
</protein>
<reference evidence="4" key="1">
    <citation type="submission" date="2007-07" db="EMBL/GenBank/DDBJ databases">
        <title>PCAP assembly of the Caenorhabditis remanei genome.</title>
        <authorList>
            <consortium name="The Caenorhabditis remanei Sequencing Consortium"/>
            <person name="Wilson R.K."/>
        </authorList>
    </citation>
    <scope>NUCLEOTIDE SEQUENCE [LARGE SCALE GENOMIC DNA]</scope>
    <source>
        <strain evidence="4">PB4641</strain>
    </source>
</reference>
<dbReference type="eggNOG" id="KOG2410">
    <property type="taxonomic scope" value="Eukaryota"/>
</dbReference>
<feature type="binding site" evidence="2">
    <location>
        <position position="493"/>
    </location>
    <ligand>
        <name>L-glutamate</name>
        <dbReference type="ChEBI" id="CHEBI:29985"/>
    </ligand>
</feature>
<proteinExistence type="predicted"/>
<dbReference type="Gene3D" id="3.60.20.40">
    <property type="match status" value="1"/>
</dbReference>
<evidence type="ECO:0000256" key="3">
    <source>
        <dbReference type="SAM" id="Phobius"/>
    </source>
</evidence>
<feature type="binding site" evidence="2">
    <location>
        <begin position="460"/>
        <end position="462"/>
    </location>
    <ligand>
        <name>L-glutamate</name>
        <dbReference type="ChEBI" id="CHEBI:29985"/>
    </ligand>
</feature>
<evidence type="ECO:0000313" key="4">
    <source>
        <dbReference type="EMBL" id="EFO90950.1"/>
    </source>
</evidence>
<keyword evidence="5" id="KW-1185">Reference proteome</keyword>
<evidence type="ECO:0000256" key="2">
    <source>
        <dbReference type="PIRSR" id="PIRSR600101-2"/>
    </source>
</evidence>
<sequence length="650" mass="72691">MVVVIDSRADMAQERILMKKLKKYHIGILILSVLGVILLLWAIIATVYNFTGNRHTEHVVIEPKSKSAKYKNAAAVADSRFCAEIARNVIIQGGNAVDAAIAATFCNGVVLPYATGIGGGDFIVIYLKEEKKCVFLNSRETAPSLATEKMYTHDKESAQFGYQSIGIPGELHGLWTAYKKYGSKVIPWSDLVMPATQLAKGFPMHKAMVNYFDRISKYKGRPEIEGLRSLYTSKFTGEFYKVGEIVSNYPLAKLLRVIANSQDPVQLFYNGMVFEEGIVRVIFENPISENRETVPKISIPGSIAEGIIKEMIANGGIITIDDLRNYETHVILQNVWTATSVVMDYYSSYSEDSGEFVMYLQYRDKKMFNDAEFYHTLIEAQKLAYGQRGHLGDYLFSEVSMQLAKNLTDRKIIKFLSKRVMDKSQDLEYYLAAAPAVLDSGTSQISVVDDDGNAVSLTSSINTRSRRNLSRHSSFGSKMLSKYGFIYNNQMDDFSTPGFRNHWGFEATEANFIQPGRRPMSSMSPTIVFDPKSGEVKMVAGGTGGSKIISAVAQTLVRGLLLGQSAAEIVEMPRVHNQLTPFETEVEEDFSEVLCTFFQKILEQLEKEHNQKMEKTDESLAIVYPITRDGDEYTVAADYRRESGNSPAGY</sequence>
<evidence type="ECO:0008006" key="6">
    <source>
        <dbReference type="Google" id="ProtNLM"/>
    </source>
</evidence>
<dbReference type="InterPro" id="IPR043138">
    <property type="entry name" value="GGT_lsub"/>
</dbReference>
<dbReference type="PRINTS" id="PR01210">
    <property type="entry name" value="GGTRANSPTASE"/>
</dbReference>
<evidence type="ECO:0000313" key="5">
    <source>
        <dbReference type="Proteomes" id="UP000008281"/>
    </source>
</evidence>
<dbReference type="Pfam" id="PF01019">
    <property type="entry name" value="G_glu_transpept"/>
    <property type="match status" value="2"/>
</dbReference>
<dbReference type="SUPFAM" id="SSF56235">
    <property type="entry name" value="N-terminal nucleophile aminohydrolases (Ntn hydrolases)"/>
    <property type="match status" value="1"/>
</dbReference>
<dbReference type="PANTHER" id="PTHR11686">
    <property type="entry name" value="GAMMA GLUTAMYL TRANSPEPTIDASE"/>
    <property type="match status" value="1"/>
</dbReference>
<dbReference type="OrthoDB" id="1081007at2759"/>
<dbReference type="MEROPS" id="T03.A07"/>
<feature type="binding site" evidence="2">
    <location>
        <position position="139"/>
    </location>
    <ligand>
        <name>L-glutamate</name>
        <dbReference type="ChEBI" id="CHEBI:29985"/>
    </ligand>
</feature>
<keyword evidence="3" id="KW-0472">Membrane</keyword>